<proteinExistence type="predicted"/>
<dbReference type="AlphaFoldDB" id="I3IR54"/>
<organism evidence="2 3">
    <name type="scientific">Candidatus Jettenia caeni</name>
    <dbReference type="NCBI Taxonomy" id="247490"/>
    <lineage>
        <taxon>Bacteria</taxon>
        <taxon>Pseudomonadati</taxon>
        <taxon>Planctomycetota</taxon>
        <taxon>Candidatus Brocadiia</taxon>
        <taxon>Candidatus Brocadiales</taxon>
        <taxon>Candidatus Brocadiaceae</taxon>
        <taxon>Candidatus Jettenia</taxon>
    </lineage>
</organism>
<reference evidence="2 3" key="1">
    <citation type="journal article" date="2012" name="FEBS Lett.">
        <title>Anammox organism KSU-1 expresses a NirK-type copper-containing nitrite reductase instead of a NirS-type with cytochrome cd1.</title>
        <authorList>
            <person name="Hira D."/>
            <person name="Toh H."/>
            <person name="Migita C.T."/>
            <person name="Okubo H."/>
            <person name="Nishiyama T."/>
            <person name="Hattori M."/>
            <person name="Furukawa K."/>
            <person name="Fujii T."/>
        </authorList>
    </citation>
    <scope>NUCLEOTIDE SEQUENCE [LARGE SCALE GENOMIC DNA]</scope>
</reference>
<evidence type="ECO:0000313" key="3">
    <source>
        <dbReference type="Proteomes" id="UP000002985"/>
    </source>
</evidence>
<dbReference type="EMBL" id="BAFH01000004">
    <property type="protein sequence ID" value="GAB64199.1"/>
    <property type="molecule type" value="Genomic_DNA"/>
</dbReference>
<sequence>MGIFSRLSRLKKADKHSPHIQGNTITRNQDTKAVPDVQGYPGIELEDYYLYYLQDSLKDTVALRARVLYINKRELMFEISNDSAAAEAQKEIQNNSETESSSVVDPVFEEGKNITLKLQIPFRSEFVRATGRITGIEYDVVNYTIRVKAAYTKILGSDNEILFDTILDMLL</sequence>
<dbReference type="Proteomes" id="UP000002985">
    <property type="component" value="Unassembled WGS sequence"/>
</dbReference>
<comment type="caution">
    <text evidence="2">The sequence shown here is derived from an EMBL/GenBank/DDBJ whole genome shotgun (WGS) entry which is preliminary data.</text>
</comment>
<protein>
    <submittedName>
        <fullName evidence="2">Uncharacterized protein</fullName>
    </submittedName>
</protein>
<dbReference type="STRING" id="247490.KSU1_D0890"/>
<keyword evidence="3" id="KW-1185">Reference proteome</keyword>
<name>I3IR54_9BACT</name>
<evidence type="ECO:0000313" key="2">
    <source>
        <dbReference type="EMBL" id="GAB64199.1"/>
    </source>
</evidence>
<gene>
    <name evidence="2" type="ORF">KSU1_D0890</name>
</gene>
<accession>I3IR54</accession>
<evidence type="ECO:0000256" key="1">
    <source>
        <dbReference type="SAM" id="MobiDB-lite"/>
    </source>
</evidence>
<feature type="region of interest" description="Disordered" evidence="1">
    <location>
        <begin position="10"/>
        <end position="33"/>
    </location>
</feature>